<comment type="caution">
    <text evidence="2">The sequence shown here is derived from an EMBL/GenBank/DDBJ whole genome shotgun (WGS) entry which is preliminary data.</text>
</comment>
<evidence type="ECO:0000313" key="3">
    <source>
        <dbReference type="Proteomes" id="UP001283361"/>
    </source>
</evidence>
<keyword evidence="3" id="KW-1185">Reference proteome</keyword>
<evidence type="ECO:0000313" key="2">
    <source>
        <dbReference type="EMBL" id="KAK3733225.1"/>
    </source>
</evidence>
<proteinExistence type="predicted"/>
<feature type="compositionally biased region" description="Basic residues" evidence="1">
    <location>
        <begin position="72"/>
        <end position="85"/>
    </location>
</feature>
<sequence>MEPSRNLGHHLSHRDDEDGTPYIPPVTQSVVSDAMSEVRGEQFTRPVETVQPTSVNQSDEQVRTTSRAGLSKVRRQAKSNFRKPKLSPYRRPLESSRLTNR</sequence>
<name>A0AAE0Y4Y7_9GAST</name>
<feature type="compositionally biased region" description="Polar residues" evidence="1">
    <location>
        <begin position="50"/>
        <end position="68"/>
    </location>
</feature>
<gene>
    <name evidence="2" type="ORF">RRG08_053031</name>
</gene>
<organism evidence="2 3">
    <name type="scientific">Elysia crispata</name>
    <name type="common">lettuce slug</name>
    <dbReference type="NCBI Taxonomy" id="231223"/>
    <lineage>
        <taxon>Eukaryota</taxon>
        <taxon>Metazoa</taxon>
        <taxon>Spiralia</taxon>
        <taxon>Lophotrochozoa</taxon>
        <taxon>Mollusca</taxon>
        <taxon>Gastropoda</taxon>
        <taxon>Heterobranchia</taxon>
        <taxon>Euthyneura</taxon>
        <taxon>Panpulmonata</taxon>
        <taxon>Sacoglossa</taxon>
        <taxon>Placobranchoidea</taxon>
        <taxon>Plakobranchidae</taxon>
        <taxon>Elysia</taxon>
    </lineage>
</organism>
<dbReference type="EMBL" id="JAWDGP010006905">
    <property type="protein sequence ID" value="KAK3733225.1"/>
    <property type="molecule type" value="Genomic_DNA"/>
</dbReference>
<protein>
    <submittedName>
        <fullName evidence="2">Uncharacterized protein</fullName>
    </submittedName>
</protein>
<dbReference type="Proteomes" id="UP001283361">
    <property type="component" value="Unassembled WGS sequence"/>
</dbReference>
<dbReference type="AlphaFoldDB" id="A0AAE0Y4Y7"/>
<accession>A0AAE0Y4Y7</accession>
<evidence type="ECO:0000256" key="1">
    <source>
        <dbReference type="SAM" id="MobiDB-lite"/>
    </source>
</evidence>
<feature type="region of interest" description="Disordered" evidence="1">
    <location>
        <begin position="1"/>
        <end position="101"/>
    </location>
</feature>
<reference evidence="2" key="1">
    <citation type="journal article" date="2023" name="G3 (Bethesda)">
        <title>A reference genome for the long-term kleptoplast-retaining sea slug Elysia crispata morphotype clarki.</title>
        <authorList>
            <person name="Eastman K.E."/>
            <person name="Pendleton A.L."/>
            <person name="Shaikh M.A."/>
            <person name="Suttiyut T."/>
            <person name="Ogas R."/>
            <person name="Tomko P."/>
            <person name="Gavelis G."/>
            <person name="Widhalm J.R."/>
            <person name="Wisecaver J.H."/>
        </authorList>
    </citation>
    <scope>NUCLEOTIDE SEQUENCE</scope>
    <source>
        <strain evidence="2">ECLA1</strain>
    </source>
</reference>